<dbReference type="InterPro" id="IPR008302">
    <property type="entry name" value="NamZ"/>
</dbReference>
<dbReference type="PIRSF" id="PIRSF016719">
    <property type="entry name" value="UCP016719"/>
    <property type="match status" value="1"/>
</dbReference>
<feature type="domain" description="Peptidoglycan beta-N-acetylmuramidase NamZ C-terminal" evidence="3">
    <location>
        <begin position="274"/>
        <end position="412"/>
    </location>
</feature>
<keyword evidence="5" id="KW-1185">Reference proteome</keyword>
<evidence type="ECO:0000313" key="4">
    <source>
        <dbReference type="EMBL" id="VXB79569.1"/>
    </source>
</evidence>
<dbReference type="PANTHER" id="PTHR42915">
    <property type="entry name" value="HYPOTHETICAL 460 KDA PROTEIN IN FEUA-SIGW INTERGENIC REGION [PRECURSOR]"/>
    <property type="match status" value="1"/>
</dbReference>
<keyword evidence="1" id="KW-0732">Signal</keyword>
<dbReference type="Gene3D" id="3.90.1150.140">
    <property type="match status" value="1"/>
</dbReference>
<protein>
    <recommendedName>
        <fullName evidence="6">DUF1343 domain-containing protein</fullName>
    </recommendedName>
</protein>
<dbReference type="Pfam" id="PF07075">
    <property type="entry name" value="NamZ_N"/>
    <property type="match status" value="1"/>
</dbReference>
<organism evidence="4 5">
    <name type="scientific">Maribacter litoralis</name>
    <dbReference type="NCBI Taxonomy" id="2059726"/>
    <lineage>
        <taxon>Bacteria</taxon>
        <taxon>Pseudomonadati</taxon>
        <taxon>Bacteroidota</taxon>
        <taxon>Flavobacteriia</taxon>
        <taxon>Flavobacteriales</taxon>
        <taxon>Flavobacteriaceae</taxon>
        <taxon>Maribacter</taxon>
    </lineage>
</organism>
<dbReference type="AlphaFoldDB" id="A0A653TFT8"/>
<evidence type="ECO:0008006" key="6">
    <source>
        <dbReference type="Google" id="ProtNLM"/>
    </source>
</evidence>
<dbReference type="Proteomes" id="UP000430202">
    <property type="component" value="Unassembled WGS sequence"/>
</dbReference>
<accession>A0A653TFT8</accession>
<dbReference type="InterPro" id="IPR048503">
    <property type="entry name" value="NamZ_C"/>
</dbReference>
<feature type="domain" description="Peptidoglycan beta-N-acetylmuramidase NamZ N-terminal" evidence="2">
    <location>
        <begin position="67"/>
        <end position="269"/>
    </location>
</feature>
<evidence type="ECO:0000259" key="2">
    <source>
        <dbReference type="Pfam" id="PF07075"/>
    </source>
</evidence>
<dbReference type="PANTHER" id="PTHR42915:SF1">
    <property type="entry name" value="PEPTIDOGLYCAN BETA-N-ACETYLMURAMIDASE NAMZ"/>
    <property type="match status" value="1"/>
</dbReference>
<reference evidence="4 5" key="1">
    <citation type="submission" date="2019-10" db="EMBL/GenBank/DDBJ databases">
        <authorList>
            <person name="Karimi E."/>
        </authorList>
    </citation>
    <scope>NUCLEOTIDE SEQUENCE [LARGE SCALE GENOMIC DNA]</scope>
    <source>
        <strain evidence="4">Maribacter sp. 151</strain>
    </source>
</reference>
<dbReference type="Pfam" id="PF20732">
    <property type="entry name" value="NamZ_C"/>
    <property type="match status" value="1"/>
</dbReference>
<dbReference type="EMBL" id="CABWLR010000003">
    <property type="protein sequence ID" value="VXB79569.1"/>
    <property type="molecule type" value="Genomic_DNA"/>
</dbReference>
<evidence type="ECO:0000256" key="1">
    <source>
        <dbReference type="SAM" id="SignalP"/>
    </source>
</evidence>
<dbReference type="GO" id="GO:0033922">
    <property type="term" value="F:peptidoglycan beta-N-acetylmuramidase activity"/>
    <property type="evidence" value="ECO:0007669"/>
    <property type="project" value="InterPro"/>
</dbReference>
<proteinExistence type="predicted"/>
<name>A0A653TFT8_9FLAO</name>
<sequence length="412" mass="46419">MMLFLSNFKSTVLLWFLVLATCGNDTKVVANNSPTQDEPKIKVQEKEIVVAANRTKAYLPLLKDKKIAIVANQTSVIFKPDGYTHLVDSLLSLDVDIKQVFAPEHGFRGNFDAGEHVKNSTDTKTGLELISLHGKNRKPTQEQLEGLDLILFDIQDVGVRFYTYISTLQLVMEACAEKGIPVLVLDRPNPNGHYIDGPTMEAEHTSFLGMTQIPLVYGMTIGEYANMINGEMWLEGDKKADLTVIPLEHWSHDRFYSLPIRPSPNLPNDTSITLYPSLGLFEGTNINAGRGTEYQFQRYGASFLDSTAYDFSYTPKPNFGSKYPKEEGKLCYGKDLSNTKRMNQMTMEYIIDAYTHSVDKSKFFLTSGFTKHAGNDRLQKQIEAGATNAEIKASWQGDIEKFKKIRAKYLLY</sequence>
<feature type="chain" id="PRO_5024935109" description="DUF1343 domain-containing protein" evidence="1">
    <location>
        <begin position="21"/>
        <end position="412"/>
    </location>
</feature>
<evidence type="ECO:0000259" key="3">
    <source>
        <dbReference type="Pfam" id="PF20732"/>
    </source>
</evidence>
<dbReference type="InterPro" id="IPR048502">
    <property type="entry name" value="NamZ_N"/>
</dbReference>
<evidence type="ECO:0000313" key="5">
    <source>
        <dbReference type="Proteomes" id="UP000430202"/>
    </source>
</evidence>
<gene>
    <name evidence="4" type="ORF">MARI151_30613</name>
</gene>
<dbReference type="Gene3D" id="3.40.50.12170">
    <property type="entry name" value="Uncharacterised protein PF07075, DUF1343"/>
    <property type="match status" value="1"/>
</dbReference>
<feature type="signal peptide" evidence="1">
    <location>
        <begin position="1"/>
        <end position="20"/>
    </location>
</feature>